<gene>
    <name evidence="8" type="ORF">Q8A67_018439</name>
</gene>
<evidence type="ECO:0000313" key="9">
    <source>
        <dbReference type="Proteomes" id="UP001187343"/>
    </source>
</evidence>
<comment type="caution">
    <text evidence="8">The sequence shown here is derived from an EMBL/GenBank/DDBJ whole genome shotgun (WGS) entry which is preliminary data.</text>
</comment>
<comment type="similarity">
    <text evidence="2">Belongs to the PMP-22/EMP/MP20 family.</text>
</comment>
<comment type="subcellular location">
    <subcellularLocation>
        <location evidence="1">Membrane</location>
        <topology evidence="1">Multi-pass membrane protein</topology>
    </subcellularLocation>
</comment>
<keyword evidence="4 7" id="KW-1133">Transmembrane helix</keyword>
<name>A0AA88TER3_9TELE</name>
<dbReference type="PANTHER" id="PTHR10671">
    <property type="entry name" value="EPITHELIAL MEMBRANE PROTEIN-RELATED"/>
    <property type="match status" value="1"/>
</dbReference>
<sequence length="279" mass="31374">MVEPTGRRAKAESRTQRLEAEMRGPPAMTLMEIGRPILLSTHVASLIGCSSDSSIVHLGSPPSSCVPSQKITANSSWKSACLGIIQLHTIQSDNFFVGKKQCVCRCKMYSFMGGGLFCAGVGNILLVISTATDYWMQYRQSSSYMHQGLWRYCVPGKCMTHTDSIAYWDATRAFMILAILACFFGIIIGVMAFINYSYFNGFDKTFAAGILYFISCFFVLLAMAVYTGMTVNYYGKRYGNWRFSWSYIMGWVSVVLTFFSGIFYMCAYRMHEPRGPMSR</sequence>
<keyword evidence="5 7" id="KW-0472">Membrane</keyword>
<proteinExistence type="inferred from homology"/>
<evidence type="ECO:0000256" key="6">
    <source>
        <dbReference type="SAM" id="MobiDB-lite"/>
    </source>
</evidence>
<evidence type="ECO:0008006" key="10">
    <source>
        <dbReference type="Google" id="ProtNLM"/>
    </source>
</evidence>
<dbReference type="Gene3D" id="1.20.140.150">
    <property type="match status" value="1"/>
</dbReference>
<dbReference type="FunFam" id="1.20.140.150:FF:000011">
    <property type="entry name" value="lens fiber membrane intrinsic protein-like"/>
    <property type="match status" value="1"/>
</dbReference>
<evidence type="ECO:0000256" key="4">
    <source>
        <dbReference type="ARBA" id="ARBA00022989"/>
    </source>
</evidence>
<dbReference type="InterPro" id="IPR050579">
    <property type="entry name" value="PMP-22/EMP/MP20-like"/>
</dbReference>
<dbReference type="AlphaFoldDB" id="A0AA88TER3"/>
<feature type="compositionally biased region" description="Basic and acidic residues" evidence="6">
    <location>
        <begin position="1"/>
        <end position="22"/>
    </location>
</feature>
<feature type="transmembrane region" description="Helical" evidence="7">
    <location>
        <begin position="109"/>
        <end position="131"/>
    </location>
</feature>
<organism evidence="8 9">
    <name type="scientific">Cirrhinus molitorella</name>
    <name type="common">mud carp</name>
    <dbReference type="NCBI Taxonomy" id="172907"/>
    <lineage>
        <taxon>Eukaryota</taxon>
        <taxon>Metazoa</taxon>
        <taxon>Chordata</taxon>
        <taxon>Craniata</taxon>
        <taxon>Vertebrata</taxon>
        <taxon>Euteleostomi</taxon>
        <taxon>Actinopterygii</taxon>
        <taxon>Neopterygii</taxon>
        <taxon>Teleostei</taxon>
        <taxon>Ostariophysi</taxon>
        <taxon>Cypriniformes</taxon>
        <taxon>Cyprinidae</taxon>
        <taxon>Labeoninae</taxon>
        <taxon>Labeonini</taxon>
        <taxon>Cirrhinus</taxon>
    </lineage>
</organism>
<dbReference type="Pfam" id="PF00822">
    <property type="entry name" value="PMP22_Claudin"/>
    <property type="match status" value="1"/>
</dbReference>
<protein>
    <recommendedName>
        <fullName evidence="10">Lens fiber membrane intrinsic protein-like</fullName>
    </recommendedName>
</protein>
<feature type="transmembrane region" description="Helical" evidence="7">
    <location>
        <begin position="247"/>
        <end position="267"/>
    </location>
</feature>
<feature type="transmembrane region" description="Helical" evidence="7">
    <location>
        <begin position="206"/>
        <end position="227"/>
    </location>
</feature>
<keyword evidence="9" id="KW-1185">Reference proteome</keyword>
<dbReference type="GO" id="GO:0005886">
    <property type="term" value="C:plasma membrane"/>
    <property type="evidence" value="ECO:0007669"/>
    <property type="project" value="TreeGrafter"/>
</dbReference>
<dbReference type="PRINTS" id="PR01457">
    <property type="entry name" value="LENSMEMPROT"/>
</dbReference>
<keyword evidence="3 7" id="KW-0812">Transmembrane</keyword>
<evidence type="ECO:0000256" key="2">
    <source>
        <dbReference type="ARBA" id="ARBA00006864"/>
    </source>
</evidence>
<dbReference type="PROSITE" id="PS01222">
    <property type="entry name" value="PMP22_2"/>
    <property type="match status" value="1"/>
</dbReference>
<evidence type="ECO:0000256" key="7">
    <source>
        <dbReference type="SAM" id="Phobius"/>
    </source>
</evidence>
<feature type="transmembrane region" description="Helical" evidence="7">
    <location>
        <begin position="173"/>
        <end position="194"/>
    </location>
</feature>
<reference evidence="8" key="1">
    <citation type="submission" date="2023-08" db="EMBL/GenBank/DDBJ databases">
        <title>Chromosome-level Genome Assembly of mud carp (Cirrhinus molitorella).</title>
        <authorList>
            <person name="Liu H."/>
        </authorList>
    </citation>
    <scope>NUCLEOTIDE SEQUENCE</scope>
    <source>
        <strain evidence="8">Prfri</strain>
        <tissue evidence="8">Muscle</tissue>
    </source>
</reference>
<dbReference type="Proteomes" id="UP001187343">
    <property type="component" value="Unassembled WGS sequence"/>
</dbReference>
<evidence type="ECO:0000256" key="1">
    <source>
        <dbReference type="ARBA" id="ARBA00004141"/>
    </source>
</evidence>
<dbReference type="GO" id="GO:0005212">
    <property type="term" value="F:structural constituent of eye lens"/>
    <property type="evidence" value="ECO:0007669"/>
    <property type="project" value="InterPro"/>
</dbReference>
<dbReference type="InterPro" id="IPR004031">
    <property type="entry name" value="PMP22/EMP/MP20/Claudin"/>
</dbReference>
<evidence type="ECO:0000256" key="5">
    <source>
        <dbReference type="ARBA" id="ARBA00023136"/>
    </source>
</evidence>
<feature type="region of interest" description="Disordered" evidence="6">
    <location>
        <begin position="1"/>
        <end position="23"/>
    </location>
</feature>
<evidence type="ECO:0000256" key="3">
    <source>
        <dbReference type="ARBA" id="ARBA00022692"/>
    </source>
</evidence>
<dbReference type="PANTHER" id="PTHR10671:SF25">
    <property type="entry name" value="LENS INTRINSIC MEMBRANE PROTEIN 2.1-RELATED"/>
    <property type="match status" value="1"/>
</dbReference>
<dbReference type="InterPro" id="IPR003935">
    <property type="entry name" value="LMIP"/>
</dbReference>
<accession>A0AA88TER3</accession>
<dbReference type="InterPro" id="IPR004032">
    <property type="entry name" value="PMP22_EMP_MP20"/>
</dbReference>
<dbReference type="PROSITE" id="PS01221">
    <property type="entry name" value="PMP22_1"/>
    <property type="match status" value="1"/>
</dbReference>
<evidence type="ECO:0000313" key="8">
    <source>
        <dbReference type="EMBL" id="KAK2881171.1"/>
    </source>
</evidence>
<dbReference type="EMBL" id="JAUYZG010000018">
    <property type="protein sequence ID" value="KAK2881171.1"/>
    <property type="molecule type" value="Genomic_DNA"/>
</dbReference>